<evidence type="ECO:0000256" key="1">
    <source>
        <dbReference type="SAM" id="SignalP"/>
    </source>
</evidence>
<keyword evidence="1" id="KW-0732">Signal</keyword>
<dbReference type="RefSeq" id="WP_097000623.1">
    <property type="nucleotide sequence ID" value="NZ_OBEI01000006.1"/>
</dbReference>
<accession>A0A285NHS6</accession>
<feature type="signal peptide" evidence="1">
    <location>
        <begin position="1"/>
        <end position="19"/>
    </location>
</feature>
<organism evidence="2 3">
    <name type="scientific">Persephonella hydrogeniphila</name>
    <dbReference type="NCBI Taxonomy" id="198703"/>
    <lineage>
        <taxon>Bacteria</taxon>
        <taxon>Pseudomonadati</taxon>
        <taxon>Aquificota</taxon>
        <taxon>Aquificia</taxon>
        <taxon>Aquificales</taxon>
        <taxon>Hydrogenothermaceae</taxon>
        <taxon>Persephonella</taxon>
    </lineage>
</organism>
<dbReference type="PROSITE" id="PS51257">
    <property type="entry name" value="PROKAR_LIPOPROTEIN"/>
    <property type="match status" value="1"/>
</dbReference>
<keyword evidence="3" id="KW-1185">Reference proteome</keyword>
<dbReference type="Proteomes" id="UP000219036">
    <property type="component" value="Unassembled WGS sequence"/>
</dbReference>
<name>A0A285NHS6_9AQUI</name>
<evidence type="ECO:0000313" key="2">
    <source>
        <dbReference type="EMBL" id="SNZ09030.1"/>
    </source>
</evidence>
<gene>
    <name evidence="2" type="ORF">SAMN06265182_1457</name>
</gene>
<dbReference type="AlphaFoldDB" id="A0A285NHS6"/>
<sequence length="70" mass="7988">MRNILMALAFLGFSSFALACPCKEKMELKCPECKSMSMKDEAYKDKKLTGSDKPKCEKCEKVKKEESKED</sequence>
<protein>
    <submittedName>
        <fullName evidence="2">Uncharacterized protein</fullName>
    </submittedName>
</protein>
<evidence type="ECO:0000313" key="3">
    <source>
        <dbReference type="Proteomes" id="UP000219036"/>
    </source>
</evidence>
<dbReference type="EMBL" id="OBEI01000006">
    <property type="protein sequence ID" value="SNZ09030.1"/>
    <property type="molecule type" value="Genomic_DNA"/>
</dbReference>
<feature type="chain" id="PRO_5012673550" evidence="1">
    <location>
        <begin position="20"/>
        <end position="70"/>
    </location>
</feature>
<proteinExistence type="predicted"/>
<reference evidence="3" key="1">
    <citation type="submission" date="2017-09" db="EMBL/GenBank/DDBJ databases">
        <authorList>
            <person name="Varghese N."/>
            <person name="Submissions S."/>
        </authorList>
    </citation>
    <scope>NUCLEOTIDE SEQUENCE [LARGE SCALE GENOMIC DNA]</scope>
    <source>
        <strain evidence="3">DSM 15103</strain>
    </source>
</reference>